<evidence type="ECO:0000256" key="3">
    <source>
        <dbReference type="ARBA" id="ARBA00022692"/>
    </source>
</evidence>
<evidence type="ECO:0000256" key="2">
    <source>
        <dbReference type="ARBA" id="ARBA00022475"/>
    </source>
</evidence>
<proteinExistence type="predicted"/>
<dbReference type="GO" id="GO:0005886">
    <property type="term" value="C:plasma membrane"/>
    <property type="evidence" value="ECO:0007669"/>
    <property type="project" value="UniProtKB-SubCell"/>
</dbReference>
<feature type="transmembrane region" description="Helical" evidence="6">
    <location>
        <begin position="731"/>
        <end position="753"/>
    </location>
</feature>
<feature type="transmembrane region" description="Helical" evidence="6">
    <location>
        <begin position="800"/>
        <end position="817"/>
    </location>
</feature>
<evidence type="ECO:0000256" key="5">
    <source>
        <dbReference type="ARBA" id="ARBA00023136"/>
    </source>
</evidence>
<gene>
    <name evidence="8" type="ORF">SAMN06297382_1978</name>
</gene>
<keyword evidence="4 6" id="KW-1133">Transmembrane helix</keyword>
<dbReference type="InterPro" id="IPR000731">
    <property type="entry name" value="SSD"/>
</dbReference>
<accession>A0A239PUU2</accession>
<evidence type="ECO:0000256" key="1">
    <source>
        <dbReference type="ARBA" id="ARBA00004651"/>
    </source>
</evidence>
<dbReference type="RefSeq" id="WP_089412453.1">
    <property type="nucleotide sequence ID" value="NZ_FZQA01000004.1"/>
</dbReference>
<dbReference type="NCBIfam" id="TIGR03480">
    <property type="entry name" value="HpnN"/>
    <property type="match status" value="1"/>
</dbReference>
<keyword evidence="3 6" id="KW-0812">Transmembrane</keyword>
<feature type="transmembrane region" description="Helical" evidence="6">
    <location>
        <begin position="21"/>
        <end position="39"/>
    </location>
</feature>
<name>A0A239PUU2_9PROT</name>
<dbReference type="Pfam" id="PF03176">
    <property type="entry name" value="MMPL"/>
    <property type="match status" value="2"/>
</dbReference>
<feature type="transmembrane region" description="Helical" evidence="6">
    <location>
        <begin position="702"/>
        <end position="724"/>
    </location>
</feature>
<evidence type="ECO:0000256" key="4">
    <source>
        <dbReference type="ARBA" id="ARBA00022989"/>
    </source>
</evidence>
<feature type="transmembrane region" description="Helical" evidence="6">
    <location>
        <begin position="406"/>
        <end position="431"/>
    </location>
</feature>
<evidence type="ECO:0000256" key="6">
    <source>
        <dbReference type="SAM" id="Phobius"/>
    </source>
</evidence>
<evidence type="ECO:0000313" key="9">
    <source>
        <dbReference type="Proteomes" id="UP000198346"/>
    </source>
</evidence>
<evidence type="ECO:0000259" key="7">
    <source>
        <dbReference type="PROSITE" id="PS50156"/>
    </source>
</evidence>
<dbReference type="InterPro" id="IPR017841">
    <property type="entry name" value="Hopanoid_biosynth_HpnN"/>
</dbReference>
<feature type="transmembrane region" description="Helical" evidence="6">
    <location>
        <begin position="274"/>
        <end position="295"/>
    </location>
</feature>
<protein>
    <recommendedName>
        <fullName evidence="7">SSD domain-containing protein</fullName>
    </recommendedName>
</protein>
<feature type="transmembrane region" description="Helical" evidence="6">
    <location>
        <begin position="375"/>
        <end position="394"/>
    </location>
</feature>
<evidence type="ECO:0000313" key="8">
    <source>
        <dbReference type="EMBL" id="SNT74074.1"/>
    </source>
</evidence>
<keyword evidence="9" id="KW-1185">Reference proteome</keyword>
<sequence length="871" mass="93297">MLRIIERFLVFWAEAARRGRWAIVALFIAATALAGWHAATHLKVNTDTSEMLDPDLPFQQNARALREAFPQIKTDVIVIVKADTLDEADAFAGLLRGRLLAQSDVISAVFAPAEEPFFLENGLLYLDTADLESRLAQMTKAAGLIETLVKSPTADTLFQTLADNDALAERADLGQETLADIYAELADVVEASLAGERRPFSWMGALDAGEPGSNGFLRLVYATPVQDFSRLQPARPAIEAIRQEIAALEANFPGVVETYVTGDPALRGEELESVTTGIGLSFLLSFALVSLLLMIAYRSAALAAVTMASLTVTLVLTTAFAAIAVGELNLVSIAFTVLLVGLGLDFAIHLLLHVQERRAAGQATRQALFGAMREVGTAMALAAATTALTFFSFVPTRFDGIAQLGVIAGAGVLIAFFVSVTFIPALLGALPRPHAPRAGGGIRKFFALIEKASAPVAAATIALGLASLALAPKARFDADPMSLRDPDSQSVVGFNLLFTDEDTIPYRLSLLVGDAEEADRAAEKARRIETVAGARSLPDFVPEDQDAKLELIDFAAGSLIFALDAEPAPAAPTGDGLAALEERLNEAYTDGPQARLAALLAEARRAADPETLARIERNIFAFWPHLIERLRAQFNADYVDLDSLPEALARRYRSEDGVWRVDFLPAEDVRDPAALERFVDAVSAEFPDVTGGALQTKKAGDVISAAMLEATGLALVVIAIFLWLLVRRLMLVFLMILPLMLAAALTTAAGVLLDIPFNYANVIVLPLLLGIGVDSGIHLVMRQQQIRAGEGVYGTSTPRAVLFAALTTVASFGSLMLSPHRGTASMGELLSIALAFTLVCTLVVLPAAFRFGEARSRNRAAKRRKRMQQAE</sequence>
<dbReference type="OrthoDB" id="7518665at2"/>
<comment type="subcellular location">
    <subcellularLocation>
        <location evidence="1">Cell membrane</location>
        <topology evidence="1">Multi-pass membrane protein</topology>
    </subcellularLocation>
</comment>
<feature type="transmembrane region" description="Helical" evidence="6">
    <location>
        <begin position="330"/>
        <end position="354"/>
    </location>
</feature>
<feature type="transmembrane region" description="Helical" evidence="6">
    <location>
        <begin position="302"/>
        <end position="324"/>
    </location>
</feature>
<dbReference type="PANTHER" id="PTHR33406">
    <property type="entry name" value="MEMBRANE PROTEIN MJ1562-RELATED"/>
    <property type="match status" value="1"/>
</dbReference>
<reference evidence="8 9" key="1">
    <citation type="submission" date="2017-07" db="EMBL/GenBank/DDBJ databases">
        <authorList>
            <person name="Sun Z.S."/>
            <person name="Albrecht U."/>
            <person name="Echele G."/>
            <person name="Lee C.C."/>
        </authorList>
    </citation>
    <scope>NUCLEOTIDE SEQUENCE [LARGE SCALE GENOMIC DNA]</scope>
    <source>
        <strain evidence="8 9">CGMCC 1.12710</strain>
    </source>
</reference>
<feature type="transmembrane region" description="Helical" evidence="6">
    <location>
        <begin position="759"/>
        <end position="780"/>
    </location>
</feature>
<dbReference type="PANTHER" id="PTHR33406:SF13">
    <property type="entry name" value="MEMBRANE PROTEIN YDFJ"/>
    <property type="match status" value="1"/>
</dbReference>
<feature type="transmembrane region" description="Helical" evidence="6">
    <location>
        <begin position="829"/>
        <end position="849"/>
    </location>
</feature>
<dbReference type="SUPFAM" id="SSF82866">
    <property type="entry name" value="Multidrug efflux transporter AcrB transmembrane domain"/>
    <property type="match status" value="2"/>
</dbReference>
<keyword evidence="2" id="KW-1003">Cell membrane</keyword>
<feature type="transmembrane region" description="Helical" evidence="6">
    <location>
        <begin position="452"/>
        <end position="471"/>
    </location>
</feature>
<dbReference type="Gene3D" id="1.20.1640.10">
    <property type="entry name" value="Multidrug efflux transporter AcrB transmembrane domain"/>
    <property type="match status" value="2"/>
</dbReference>
<keyword evidence="5 6" id="KW-0472">Membrane</keyword>
<dbReference type="Proteomes" id="UP000198346">
    <property type="component" value="Unassembled WGS sequence"/>
</dbReference>
<dbReference type="PROSITE" id="PS50156">
    <property type="entry name" value="SSD"/>
    <property type="match status" value="1"/>
</dbReference>
<organism evidence="8 9">
    <name type="scientific">Amphiplicatus metriothermophilus</name>
    <dbReference type="NCBI Taxonomy" id="1519374"/>
    <lineage>
        <taxon>Bacteria</taxon>
        <taxon>Pseudomonadati</taxon>
        <taxon>Pseudomonadota</taxon>
        <taxon>Alphaproteobacteria</taxon>
        <taxon>Parvularculales</taxon>
        <taxon>Parvularculaceae</taxon>
        <taxon>Amphiplicatus</taxon>
    </lineage>
</organism>
<dbReference type="InterPro" id="IPR050545">
    <property type="entry name" value="Mycobact_MmpL"/>
</dbReference>
<feature type="domain" description="SSD" evidence="7">
    <location>
        <begin position="270"/>
        <end position="429"/>
    </location>
</feature>
<dbReference type="InterPro" id="IPR004869">
    <property type="entry name" value="MMPL_dom"/>
</dbReference>
<dbReference type="EMBL" id="FZQA01000004">
    <property type="protein sequence ID" value="SNT74074.1"/>
    <property type="molecule type" value="Genomic_DNA"/>
</dbReference>
<dbReference type="AlphaFoldDB" id="A0A239PUU2"/>